<evidence type="ECO:0000256" key="4">
    <source>
        <dbReference type="ARBA" id="ARBA00004425"/>
    </source>
</evidence>
<dbReference type="PROSITE" id="PS00107">
    <property type="entry name" value="PROTEIN_KINASE_ATP"/>
    <property type="match status" value="1"/>
</dbReference>
<accession>A0C5A2</accession>
<dbReference type="GO" id="GO:0005634">
    <property type="term" value="C:nucleus"/>
    <property type="evidence" value="ECO:0000318"/>
    <property type="project" value="GO_Central"/>
</dbReference>
<evidence type="ECO:0000256" key="10">
    <source>
        <dbReference type="ARBA" id="ARBA00022707"/>
    </source>
</evidence>
<comment type="cofactor">
    <cofactor evidence="1">
        <name>Mg(2+)</name>
        <dbReference type="ChEBI" id="CHEBI:18420"/>
    </cofactor>
</comment>
<keyword evidence="15 27" id="KW-0067">ATP-binding</keyword>
<dbReference type="GO" id="GO:0031514">
    <property type="term" value="C:motile cilium"/>
    <property type="evidence" value="ECO:0007669"/>
    <property type="project" value="UniProtKB-SubCell"/>
</dbReference>
<dbReference type="eggNOG" id="KOG0032">
    <property type="taxonomic scope" value="Eukaryota"/>
</dbReference>
<dbReference type="InterPro" id="IPR011009">
    <property type="entry name" value="Kinase-like_dom_sf"/>
</dbReference>
<evidence type="ECO:0000313" key="31">
    <source>
        <dbReference type="Proteomes" id="UP000000600"/>
    </source>
</evidence>
<evidence type="ECO:0000256" key="14">
    <source>
        <dbReference type="ARBA" id="ARBA00022837"/>
    </source>
</evidence>
<evidence type="ECO:0000256" key="18">
    <source>
        <dbReference type="ARBA" id="ARBA00023069"/>
    </source>
</evidence>
<evidence type="ECO:0000256" key="7">
    <source>
        <dbReference type="ARBA" id="ARBA00022511"/>
    </source>
</evidence>
<dbReference type="SMART" id="SM00054">
    <property type="entry name" value="EFh"/>
    <property type="match status" value="4"/>
</dbReference>
<sequence>MGATCCKSNLQTQDELSVQSAAFGENEQGSQKRVVKQSTANKRQAYTPAQTFGLGLKQNLSEEGKEVYEEPKKVSMVVSKELEQLLERQNSDTDRKKILEQQSAQSMMLVMTLEKEHKLNVNIDVFVQLKKGQISDHYVTGQVLGEGAFGKVWKVTHKKTNLDRAMKQLKKSSILKEDKEKLFSEMNILKNLDHPNIVKLYELFEDDKNYYLVTEYCSGGELFDRIKKMNFFSEKKAAELMRQILSAVWYCHNQKIVHRDLKPENLLFVSDSQDADLKVIDFGTSRKFETGKRMTKRLGTPYYIAPEVLLENYNEKCDVWSCGIILYILLCGYPPFSGRSESDILKRVKAAQLKFDPEDWAHISEDAQNLIKNMLNPNPAKRLSAEEAYNDKWIQNNAPSNQVNQKALQNLQQFHAKSKFKQAVLTFMATQIITQQEQDELNKTFQAIDKNGDGKLSRQELIDGYTLVTNNQELATQQVDRIMELVDINRSGEVDFTEFLIAAMNQEKFLSVQKMEQAFKVIDLDGDNYISKAELQNVMGDVDDEIWIQILKECDSDNDGKISLEEFSTLLQSKVL</sequence>
<feature type="domain" description="EF-hand" evidence="29">
    <location>
        <begin position="547"/>
        <end position="576"/>
    </location>
</feature>
<evidence type="ECO:0000256" key="5">
    <source>
        <dbReference type="ARBA" id="ARBA00012513"/>
    </source>
</evidence>
<dbReference type="PROSITE" id="PS00018">
    <property type="entry name" value="EF_HAND_1"/>
    <property type="match status" value="4"/>
</dbReference>
<keyword evidence="13" id="KW-0418">Kinase</keyword>
<comment type="subcellular location">
    <subcellularLocation>
        <location evidence="3">Cell membrane</location>
        <topology evidence="3">Lipid-anchor</topology>
        <orientation evidence="3">Cytoplasmic side</orientation>
    </subcellularLocation>
    <subcellularLocation>
        <location evidence="2">Cell projection</location>
        <location evidence="2">Cilium</location>
        <location evidence="2">Flagellum</location>
    </subcellularLocation>
    <subcellularLocation>
        <location evidence="4">Host cell membrane</location>
        <topology evidence="4">Lipid-anchor</topology>
    </subcellularLocation>
    <subcellularLocation>
        <location evidence="25">Parasitophorous vacuole membrane</location>
        <topology evidence="25">Lipid-anchor</topology>
    </subcellularLocation>
</comment>
<evidence type="ECO:0000256" key="25">
    <source>
        <dbReference type="ARBA" id="ARBA00060437"/>
    </source>
</evidence>
<feature type="domain" description="EF-hand" evidence="29">
    <location>
        <begin position="510"/>
        <end position="545"/>
    </location>
</feature>
<comment type="catalytic activity">
    <reaction evidence="23">
        <text>L-threonyl-[protein] + ATP = O-phospho-L-threonyl-[protein] + ADP + H(+)</text>
        <dbReference type="Rhea" id="RHEA:46608"/>
        <dbReference type="Rhea" id="RHEA-COMP:11060"/>
        <dbReference type="Rhea" id="RHEA-COMP:11605"/>
        <dbReference type="ChEBI" id="CHEBI:15378"/>
        <dbReference type="ChEBI" id="CHEBI:30013"/>
        <dbReference type="ChEBI" id="CHEBI:30616"/>
        <dbReference type="ChEBI" id="CHEBI:61977"/>
        <dbReference type="ChEBI" id="CHEBI:456216"/>
        <dbReference type="EC" id="2.7.11.1"/>
    </reaction>
</comment>
<dbReference type="GO" id="GO:0020002">
    <property type="term" value="C:host cell plasma membrane"/>
    <property type="evidence" value="ECO:0007669"/>
    <property type="project" value="UniProtKB-SubCell"/>
</dbReference>
<dbReference type="GO" id="GO:0005516">
    <property type="term" value="F:calmodulin binding"/>
    <property type="evidence" value="ECO:0000318"/>
    <property type="project" value="GO_Central"/>
</dbReference>
<dbReference type="KEGG" id="ptm:GSPATT00006468001"/>
<organism evidence="30 31">
    <name type="scientific">Paramecium tetraurelia</name>
    <dbReference type="NCBI Taxonomy" id="5888"/>
    <lineage>
        <taxon>Eukaryota</taxon>
        <taxon>Sar</taxon>
        <taxon>Alveolata</taxon>
        <taxon>Ciliophora</taxon>
        <taxon>Intramacronucleata</taxon>
        <taxon>Oligohymenophorea</taxon>
        <taxon>Peniculida</taxon>
        <taxon>Parameciidae</taxon>
        <taxon>Paramecium</taxon>
    </lineage>
</organism>
<reference evidence="30 31" key="1">
    <citation type="journal article" date="2006" name="Nature">
        <title>Global trends of whole-genome duplications revealed by the ciliate Paramecium tetraurelia.</title>
        <authorList>
            <consortium name="Genoscope"/>
            <person name="Aury J.-M."/>
            <person name="Jaillon O."/>
            <person name="Duret L."/>
            <person name="Noel B."/>
            <person name="Jubin C."/>
            <person name="Porcel B.M."/>
            <person name="Segurens B."/>
            <person name="Daubin V."/>
            <person name="Anthouard V."/>
            <person name="Aiach N."/>
            <person name="Arnaiz O."/>
            <person name="Billaut A."/>
            <person name="Beisson J."/>
            <person name="Blanc I."/>
            <person name="Bouhouche K."/>
            <person name="Camara F."/>
            <person name="Duharcourt S."/>
            <person name="Guigo R."/>
            <person name="Gogendeau D."/>
            <person name="Katinka M."/>
            <person name="Keller A.-M."/>
            <person name="Kissmehl R."/>
            <person name="Klotz C."/>
            <person name="Koll F."/>
            <person name="Le Moue A."/>
            <person name="Lepere C."/>
            <person name="Malinsky S."/>
            <person name="Nowacki M."/>
            <person name="Nowak J.K."/>
            <person name="Plattner H."/>
            <person name="Poulain J."/>
            <person name="Ruiz F."/>
            <person name="Serrano V."/>
            <person name="Zagulski M."/>
            <person name="Dessen P."/>
            <person name="Betermier M."/>
            <person name="Weissenbach J."/>
            <person name="Scarpelli C."/>
            <person name="Schachter V."/>
            <person name="Sperling L."/>
            <person name="Meyer E."/>
            <person name="Cohen J."/>
            <person name="Wincker P."/>
        </authorList>
    </citation>
    <scope>NUCLEOTIDE SEQUENCE [LARGE SCALE GENOMIC DNA]</scope>
    <source>
        <strain evidence="30 31">Stock d4-2</strain>
    </source>
</reference>
<keyword evidence="17" id="KW-0472">Membrane</keyword>
<dbReference type="Gene3D" id="1.10.238.10">
    <property type="entry name" value="EF-hand"/>
    <property type="match status" value="2"/>
</dbReference>
<dbReference type="InterPro" id="IPR000719">
    <property type="entry name" value="Prot_kinase_dom"/>
</dbReference>
<keyword evidence="16" id="KW-0282">Flagellum</keyword>
<name>A0C5A2_PARTE</name>
<evidence type="ECO:0000256" key="21">
    <source>
        <dbReference type="ARBA" id="ARBA00023288"/>
    </source>
</evidence>
<dbReference type="GO" id="GO:0035556">
    <property type="term" value="P:intracellular signal transduction"/>
    <property type="evidence" value="ECO:0000318"/>
    <property type="project" value="GO_Central"/>
</dbReference>
<keyword evidence="7" id="KW-1032">Host cell membrane</keyword>
<dbReference type="EMBL" id="CT868041">
    <property type="protein sequence ID" value="CAK65969.1"/>
    <property type="molecule type" value="Genomic_DNA"/>
</dbReference>
<dbReference type="InterPro" id="IPR018247">
    <property type="entry name" value="EF_Hand_1_Ca_BS"/>
</dbReference>
<dbReference type="CDD" id="cd00051">
    <property type="entry name" value="EFh"/>
    <property type="match status" value="1"/>
</dbReference>
<keyword evidence="19" id="KW-0564">Palmitate</keyword>
<dbReference type="Proteomes" id="UP000000600">
    <property type="component" value="Unassembled WGS sequence"/>
</dbReference>
<keyword evidence="6" id="KW-1003">Cell membrane</keyword>
<evidence type="ECO:0000256" key="6">
    <source>
        <dbReference type="ARBA" id="ARBA00022475"/>
    </source>
</evidence>
<evidence type="ECO:0000256" key="16">
    <source>
        <dbReference type="ARBA" id="ARBA00022846"/>
    </source>
</evidence>
<keyword evidence="12 27" id="KW-0547">Nucleotide-binding</keyword>
<evidence type="ECO:0000256" key="15">
    <source>
        <dbReference type="ARBA" id="ARBA00022840"/>
    </source>
</evidence>
<comment type="similarity">
    <text evidence="22">Belongs to the protein kinase superfamily. Ser/Thr protein kinase family. CDPK subfamily.</text>
</comment>
<dbReference type="GO" id="GO:0005737">
    <property type="term" value="C:cytoplasm"/>
    <property type="evidence" value="ECO:0000318"/>
    <property type="project" value="GO_Central"/>
</dbReference>
<evidence type="ECO:0000256" key="3">
    <source>
        <dbReference type="ARBA" id="ARBA00004342"/>
    </source>
</evidence>
<dbReference type="EC" id="2.7.11.1" evidence="5"/>
<keyword evidence="17" id="KW-1043">Host membrane</keyword>
<evidence type="ECO:0000256" key="26">
    <source>
        <dbReference type="ARBA" id="ARBA00068067"/>
    </source>
</evidence>
<dbReference type="HOGENOM" id="CLU_000288_37_4_1"/>
<dbReference type="Pfam" id="PF00069">
    <property type="entry name" value="Pkinase"/>
    <property type="match status" value="1"/>
</dbReference>
<evidence type="ECO:0000259" key="29">
    <source>
        <dbReference type="PROSITE" id="PS50222"/>
    </source>
</evidence>
<dbReference type="PROSITE" id="PS50222">
    <property type="entry name" value="EF_HAND_2"/>
    <property type="match status" value="4"/>
</dbReference>
<feature type="domain" description="EF-hand" evidence="29">
    <location>
        <begin position="474"/>
        <end position="509"/>
    </location>
</feature>
<keyword evidence="18" id="KW-0969">Cilium</keyword>
<evidence type="ECO:0000259" key="28">
    <source>
        <dbReference type="PROSITE" id="PS50011"/>
    </source>
</evidence>
<dbReference type="GO" id="GO:0009931">
    <property type="term" value="F:calcium-dependent protein serine/threonine kinase activity"/>
    <property type="evidence" value="ECO:0000318"/>
    <property type="project" value="GO_Central"/>
</dbReference>
<evidence type="ECO:0000256" key="11">
    <source>
        <dbReference type="ARBA" id="ARBA00022737"/>
    </source>
</evidence>
<keyword evidence="20" id="KW-0966">Cell projection</keyword>
<dbReference type="SUPFAM" id="SSF56112">
    <property type="entry name" value="Protein kinase-like (PK-like)"/>
    <property type="match status" value="1"/>
</dbReference>
<dbReference type="InterPro" id="IPR050205">
    <property type="entry name" value="CDPK_Ser/Thr_kinases"/>
</dbReference>
<evidence type="ECO:0000256" key="2">
    <source>
        <dbReference type="ARBA" id="ARBA00004230"/>
    </source>
</evidence>
<dbReference type="InterPro" id="IPR017441">
    <property type="entry name" value="Protein_kinase_ATP_BS"/>
</dbReference>
<protein>
    <recommendedName>
        <fullName evidence="26">Calcium-dependent protein kinase 1</fullName>
        <ecNumber evidence="5">2.7.11.1</ecNumber>
    </recommendedName>
</protein>
<keyword evidence="8" id="KW-0723">Serine/threonine-protein kinase</keyword>
<dbReference type="RefSeq" id="XP_001433366.1">
    <property type="nucleotide sequence ID" value="XM_001433329.1"/>
</dbReference>
<keyword evidence="10" id="KW-0519">Myristate</keyword>
<feature type="domain" description="EF-hand" evidence="29">
    <location>
        <begin position="436"/>
        <end position="471"/>
    </location>
</feature>
<dbReference type="GO" id="GO:0005524">
    <property type="term" value="F:ATP binding"/>
    <property type="evidence" value="ECO:0007669"/>
    <property type="project" value="UniProtKB-UniRule"/>
</dbReference>
<evidence type="ECO:0000256" key="22">
    <source>
        <dbReference type="ARBA" id="ARBA00024334"/>
    </source>
</evidence>
<feature type="domain" description="Protein kinase" evidence="28">
    <location>
        <begin position="138"/>
        <end position="394"/>
    </location>
</feature>
<evidence type="ECO:0000256" key="27">
    <source>
        <dbReference type="PROSITE-ProRule" id="PRU10141"/>
    </source>
</evidence>
<dbReference type="InterPro" id="IPR011992">
    <property type="entry name" value="EF-hand-dom_pair"/>
</dbReference>
<keyword evidence="14" id="KW-0106">Calcium</keyword>
<evidence type="ECO:0000256" key="19">
    <source>
        <dbReference type="ARBA" id="ARBA00023139"/>
    </source>
</evidence>
<evidence type="ECO:0000313" key="30">
    <source>
        <dbReference type="EMBL" id="CAK65969.1"/>
    </source>
</evidence>
<evidence type="ECO:0000256" key="20">
    <source>
        <dbReference type="ARBA" id="ARBA00023273"/>
    </source>
</evidence>
<dbReference type="AlphaFoldDB" id="A0C5A2"/>
<dbReference type="Pfam" id="PF13499">
    <property type="entry name" value="EF-hand_7"/>
    <property type="match status" value="2"/>
</dbReference>
<gene>
    <name evidence="30" type="ORF">GSPATT00006468001</name>
</gene>
<evidence type="ECO:0000256" key="24">
    <source>
        <dbReference type="ARBA" id="ARBA00048679"/>
    </source>
</evidence>
<dbReference type="GO" id="GO:0005509">
    <property type="term" value="F:calcium ion binding"/>
    <property type="evidence" value="ECO:0007669"/>
    <property type="project" value="InterPro"/>
</dbReference>
<proteinExistence type="inferred from homology"/>
<dbReference type="SMART" id="SM00220">
    <property type="entry name" value="S_TKc"/>
    <property type="match status" value="1"/>
</dbReference>
<dbReference type="FunFam" id="1.10.510.10:FF:000398">
    <property type="entry name" value="Calcium-dependent protein kinase 1"/>
    <property type="match status" value="1"/>
</dbReference>
<keyword evidence="11" id="KW-0677">Repeat</keyword>
<dbReference type="Gene3D" id="3.30.200.20">
    <property type="entry name" value="Phosphorylase Kinase, domain 1"/>
    <property type="match status" value="1"/>
</dbReference>
<dbReference type="OrthoDB" id="40902at2759"/>
<dbReference type="InterPro" id="IPR008271">
    <property type="entry name" value="Ser/Thr_kinase_AS"/>
</dbReference>
<dbReference type="GO" id="GO:0005886">
    <property type="term" value="C:plasma membrane"/>
    <property type="evidence" value="ECO:0007669"/>
    <property type="project" value="UniProtKB-SubCell"/>
</dbReference>
<dbReference type="FunFam" id="3.30.200.20:FF:000632">
    <property type="entry name" value="MSP"/>
    <property type="match status" value="1"/>
</dbReference>
<dbReference type="GeneID" id="5019151"/>
<evidence type="ECO:0000256" key="12">
    <source>
        <dbReference type="ARBA" id="ARBA00022741"/>
    </source>
</evidence>
<dbReference type="PROSITE" id="PS50011">
    <property type="entry name" value="PROTEIN_KINASE_DOM"/>
    <property type="match status" value="1"/>
</dbReference>
<dbReference type="GO" id="GO:0004683">
    <property type="term" value="F:calcium/calmodulin-dependent protein kinase activity"/>
    <property type="evidence" value="ECO:0000318"/>
    <property type="project" value="GO_Central"/>
</dbReference>
<dbReference type="OMA" id="WAHISED"/>
<dbReference type="PANTHER" id="PTHR24349">
    <property type="entry name" value="SERINE/THREONINE-PROTEIN KINASE"/>
    <property type="match status" value="1"/>
</dbReference>
<dbReference type="InParanoid" id="A0C5A2"/>
<dbReference type="SUPFAM" id="SSF47473">
    <property type="entry name" value="EF-hand"/>
    <property type="match status" value="1"/>
</dbReference>
<evidence type="ECO:0000256" key="8">
    <source>
        <dbReference type="ARBA" id="ARBA00022527"/>
    </source>
</evidence>
<evidence type="ECO:0000256" key="13">
    <source>
        <dbReference type="ARBA" id="ARBA00022777"/>
    </source>
</evidence>
<keyword evidence="31" id="KW-1185">Reference proteome</keyword>
<dbReference type="InterPro" id="IPR002048">
    <property type="entry name" value="EF_hand_dom"/>
</dbReference>
<feature type="binding site" evidence="27">
    <location>
        <position position="176"/>
    </location>
    <ligand>
        <name>ATP</name>
        <dbReference type="ChEBI" id="CHEBI:30616"/>
    </ligand>
</feature>
<dbReference type="GO" id="GO:0020005">
    <property type="term" value="C:symbiont-containing vacuole membrane"/>
    <property type="evidence" value="ECO:0007669"/>
    <property type="project" value="UniProtKB-SubCell"/>
</dbReference>
<evidence type="ECO:0000256" key="9">
    <source>
        <dbReference type="ARBA" id="ARBA00022679"/>
    </source>
</evidence>
<dbReference type="FunFam" id="1.10.238.10:FF:000557">
    <property type="entry name" value="Uncharacterized protein"/>
    <property type="match status" value="1"/>
</dbReference>
<keyword evidence="9" id="KW-0808">Transferase</keyword>
<comment type="catalytic activity">
    <reaction evidence="24">
        <text>L-seryl-[protein] + ATP = O-phospho-L-seryl-[protein] + ADP + H(+)</text>
        <dbReference type="Rhea" id="RHEA:17989"/>
        <dbReference type="Rhea" id="RHEA-COMP:9863"/>
        <dbReference type="Rhea" id="RHEA-COMP:11604"/>
        <dbReference type="ChEBI" id="CHEBI:15378"/>
        <dbReference type="ChEBI" id="CHEBI:29999"/>
        <dbReference type="ChEBI" id="CHEBI:30616"/>
        <dbReference type="ChEBI" id="CHEBI:83421"/>
        <dbReference type="ChEBI" id="CHEBI:456216"/>
        <dbReference type="EC" id="2.7.11.1"/>
    </reaction>
</comment>
<evidence type="ECO:0000256" key="23">
    <source>
        <dbReference type="ARBA" id="ARBA00047899"/>
    </source>
</evidence>
<evidence type="ECO:0000256" key="17">
    <source>
        <dbReference type="ARBA" id="ARBA00022870"/>
    </source>
</evidence>
<dbReference type="Gene3D" id="1.10.510.10">
    <property type="entry name" value="Transferase(Phosphotransferase) domain 1"/>
    <property type="match status" value="1"/>
</dbReference>
<evidence type="ECO:0000256" key="1">
    <source>
        <dbReference type="ARBA" id="ARBA00001946"/>
    </source>
</evidence>
<dbReference type="PROSITE" id="PS00108">
    <property type="entry name" value="PROTEIN_KINASE_ST"/>
    <property type="match status" value="1"/>
</dbReference>
<keyword evidence="21" id="KW-0449">Lipoprotein</keyword>
<dbReference type="CDD" id="cd05117">
    <property type="entry name" value="STKc_CAMK"/>
    <property type="match status" value="1"/>
</dbReference>